<proteinExistence type="inferred from homology"/>
<evidence type="ECO:0000259" key="8">
    <source>
        <dbReference type="Pfam" id="PF01120"/>
    </source>
</evidence>
<dbReference type="Proteomes" id="UP000644010">
    <property type="component" value="Unassembled WGS sequence"/>
</dbReference>
<dbReference type="PIRSF" id="PIRSF001092">
    <property type="entry name" value="Alpha-L-fucosidase"/>
    <property type="match status" value="1"/>
</dbReference>
<comment type="caution">
    <text evidence="9">The sequence shown here is derived from an EMBL/GenBank/DDBJ whole genome shotgun (WGS) entry which is preliminary data.</text>
</comment>
<dbReference type="RefSeq" id="WP_186961262.1">
    <property type="nucleotide sequence ID" value="NZ_JACOOI010000034.1"/>
</dbReference>
<organism evidence="9 10">
    <name type="scientific">Parabacteroides segnis</name>
    <dbReference type="NCBI Taxonomy" id="2763058"/>
    <lineage>
        <taxon>Bacteria</taxon>
        <taxon>Pseudomonadati</taxon>
        <taxon>Bacteroidota</taxon>
        <taxon>Bacteroidia</taxon>
        <taxon>Bacteroidales</taxon>
        <taxon>Tannerellaceae</taxon>
        <taxon>Parabacteroides</taxon>
    </lineage>
</organism>
<dbReference type="Pfam" id="PF01120">
    <property type="entry name" value="Alpha_L_fucos"/>
    <property type="match status" value="1"/>
</dbReference>
<feature type="chain" id="PRO_5045599964" description="alpha-L-fucosidase" evidence="7">
    <location>
        <begin position="21"/>
        <end position="449"/>
    </location>
</feature>
<comment type="similarity">
    <text evidence="2">Belongs to the glycosyl hydrolase 29 family.</text>
</comment>
<dbReference type="EMBL" id="JACOOI010000034">
    <property type="protein sequence ID" value="MBC5645631.1"/>
    <property type="molecule type" value="Genomic_DNA"/>
</dbReference>
<evidence type="ECO:0000256" key="1">
    <source>
        <dbReference type="ARBA" id="ARBA00004071"/>
    </source>
</evidence>
<dbReference type="Gene3D" id="3.20.20.80">
    <property type="entry name" value="Glycosidases"/>
    <property type="match status" value="1"/>
</dbReference>
<feature type="domain" description="Glycoside hydrolase family 29 N-terminal" evidence="8">
    <location>
        <begin position="35"/>
        <end position="362"/>
    </location>
</feature>
<evidence type="ECO:0000256" key="5">
    <source>
        <dbReference type="ARBA" id="ARBA00022801"/>
    </source>
</evidence>
<evidence type="ECO:0000256" key="2">
    <source>
        <dbReference type="ARBA" id="ARBA00007951"/>
    </source>
</evidence>
<accession>A0ABR7E787</accession>
<protein>
    <recommendedName>
        <fullName evidence="3">alpha-L-fucosidase</fullName>
        <ecNumber evidence="3">3.2.1.51</ecNumber>
    </recommendedName>
</protein>
<dbReference type="PANTHER" id="PTHR10030">
    <property type="entry name" value="ALPHA-L-FUCOSIDASE"/>
    <property type="match status" value="1"/>
</dbReference>
<comment type="function">
    <text evidence="1">Alpha-L-fucosidase is responsible for hydrolyzing the alpha-1,6-linked fucose joined to the reducing-end N-acetylglucosamine of the carbohydrate moieties of glycoproteins.</text>
</comment>
<dbReference type="EC" id="3.2.1.51" evidence="3"/>
<dbReference type="InterPro" id="IPR057739">
    <property type="entry name" value="Glyco_hydro_29_N"/>
</dbReference>
<evidence type="ECO:0000256" key="7">
    <source>
        <dbReference type="SAM" id="SignalP"/>
    </source>
</evidence>
<feature type="signal peptide" evidence="7">
    <location>
        <begin position="1"/>
        <end position="20"/>
    </location>
</feature>
<reference evidence="9 10" key="1">
    <citation type="submission" date="2020-08" db="EMBL/GenBank/DDBJ databases">
        <title>Genome public.</title>
        <authorList>
            <person name="Liu C."/>
            <person name="Sun Q."/>
        </authorList>
    </citation>
    <scope>NUCLEOTIDE SEQUENCE [LARGE SCALE GENOMIC DNA]</scope>
    <source>
        <strain evidence="9 10">BX2</strain>
    </source>
</reference>
<dbReference type="InterPro" id="IPR016286">
    <property type="entry name" value="FUC_metazoa-typ"/>
</dbReference>
<evidence type="ECO:0000256" key="4">
    <source>
        <dbReference type="ARBA" id="ARBA00022729"/>
    </source>
</evidence>
<dbReference type="PRINTS" id="PR00741">
    <property type="entry name" value="GLHYDRLASE29"/>
</dbReference>
<name>A0ABR7E787_9BACT</name>
<dbReference type="SMART" id="SM00812">
    <property type="entry name" value="Alpha_L_fucos"/>
    <property type="match status" value="1"/>
</dbReference>
<dbReference type="InterPro" id="IPR000933">
    <property type="entry name" value="Glyco_hydro_29"/>
</dbReference>
<evidence type="ECO:0000256" key="6">
    <source>
        <dbReference type="ARBA" id="ARBA00023295"/>
    </source>
</evidence>
<evidence type="ECO:0000256" key="3">
    <source>
        <dbReference type="ARBA" id="ARBA00012662"/>
    </source>
</evidence>
<keyword evidence="4 7" id="KW-0732">Signal</keyword>
<sequence length="449" mass="50472">MKIKHLLALLLCCAGLPAFAQNDDVAAAQHTILGQNSAQAGVSVSTLNTHPDAQWFPKDGFGLFIHFGLAAVHGGIDLSWGMYANKPWEDGEITPADYWKLADRWNPEHFNAEEIVSKAKKAGFKYIVFTTKHHDGYTLWPSKYSDLGVKQKMKGRDLVKEFTDACHRHGIKVGLYYSPPDWHFDAKYINWDYSGKTVMDINHQVIAGLPDKPAGHDQKRRTMVANQMRELLTQYGRIDLFWFDGGSGEISNDEIRKLQPGIVINRRNGEPGDYGDSEGALPNKRFTGWFETNDPCWPSRWWSYSTSDRMDTGADVIEKLIILRAWGGNFLANIGPCADGSIPPEALDAWEEIGNWMKHSGESVYNVTAGSFPEKDNQPTTVKKDVIYVHAFPNFHKKIILKEIKSSPRQAILLRTGASVPFSYSNGEISIQIPAGMRSRMVDTVKLIW</sequence>
<dbReference type="SUPFAM" id="SSF51445">
    <property type="entry name" value="(Trans)glycosidases"/>
    <property type="match status" value="1"/>
</dbReference>
<keyword evidence="10" id="KW-1185">Reference proteome</keyword>
<dbReference type="PANTHER" id="PTHR10030:SF37">
    <property type="entry name" value="ALPHA-L-FUCOSIDASE-RELATED"/>
    <property type="match status" value="1"/>
</dbReference>
<keyword evidence="5" id="KW-0378">Hydrolase</keyword>
<dbReference type="InterPro" id="IPR017853">
    <property type="entry name" value="GH"/>
</dbReference>
<evidence type="ECO:0000313" key="9">
    <source>
        <dbReference type="EMBL" id="MBC5645631.1"/>
    </source>
</evidence>
<evidence type="ECO:0000313" key="10">
    <source>
        <dbReference type="Proteomes" id="UP000644010"/>
    </source>
</evidence>
<keyword evidence="6" id="KW-0326">Glycosidase</keyword>
<gene>
    <name evidence="9" type="ORF">H8S77_22380</name>
</gene>